<gene>
    <name evidence="2" type="ORF">KDK95_09900</name>
</gene>
<evidence type="ECO:0000256" key="1">
    <source>
        <dbReference type="SAM" id="Phobius"/>
    </source>
</evidence>
<proteinExistence type="predicted"/>
<feature type="transmembrane region" description="Helical" evidence="1">
    <location>
        <begin position="27"/>
        <end position="45"/>
    </location>
</feature>
<dbReference type="AlphaFoldDB" id="A0A941IIB6"/>
<protein>
    <submittedName>
        <fullName evidence="2">Uncharacterized protein</fullName>
    </submittedName>
</protein>
<dbReference type="EMBL" id="JAGSOH010000020">
    <property type="protein sequence ID" value="MBR7826617.1"/>
    <property type="molecule type" value="Genomic_DNA"/>
</dbReference>
<reference evidence="2" key="1">
    <citation type="submission" date="2021-04" db="EMBL/GenBank/DDBJ databases">
        <title>Genome based classification of Actinospica acidithermotolerans sp. nov., an actinobacterium isolated from an Indonesian hot spring.</title>
        <authorList>
            <person name="Kusuma A.B."/>
            <person name="Putra K.E."/>
            <person name="Nafisah S."/>
            <person name="Loh J."/>
            <person name="Nouioui I."/>
            <person name="Goodfellow M."/>
        </authorList>
    </citation>
    <scope>NUCLEOTIDE SEQUENCE</scope>
    <source>
        <strain evidence="2">MGRD01-02</strain>
    </source>
</reference>
<comment type="caution">
    <text evidence="2">The sequence shown here is derived from an EMBL/GenBank/DDBJ whole genome shotgun (WGS) entry which is preliminary data.</text>
</comment>
<keyword evidence="1" id="KW-0812">Transmembrane</keyword>
<evidence type="ECO:0000313" key="2">
    <source>
        <dbReference type="EMBL" id="MBR7826617.1"/>
    </source>
</evidence>
<accession>A0A941IIB6</accession>
<evidence type="ECO:0000313" key="3">
    <source>
        <dbReference type="Proteomes" id="UP000676325"/>
    </source>
</evidence>
<sequence>MPENTPPNTPQRVAPAPANHADQAQKAVAVAVGASAILTAGWVLLSGLTGRHYTIVLPLIGAAIALALTSTPARRPWFPVLAAVLGFAVGYLGDIAAVTLLLWRDGVSLTVIANHAPALVRAVNDGHSASDWAFFLGSAAIAAAATAARQKARPTHAEPAEPR</sequence>
<keyword evidence="1" id="KW-0472">Membrane</keyword>
<dbReference type="Proteomes" id="UP000676325">
    <property type="component" value="Unassembled WGS sequence"/>
</dbReference>
<organism evidence="2 3">
    <name type="scientific">Actinospica acidithermotolerans</name>
    <dbReference type="NCBI Taxonomy" id="2828514"/>
    <lineage>
        <taxon>Bacteria</taxon>
        <taxon>Bacillati</taxon>
        <taxon>Actinomycetota</taxon>
        <taxon>Actinomycetes</taxon>
        <taxon>Catenulisporales</taxon>
        <taxon>Actinospicaceae</taxon>
        <taxon>Actinospica</taxon>
    </lineage>
</organism>
<feature type="transmembrane region" description="Helical" evidence="1">
    <location>
        <begin position="51"/>
        <end position="68"/>
    </location>
</feature>
<dbReference type="RefSeq" id="WP_212517767.1">
    <property type="nucleotide sequence ID" value="NZ_JAGSOH010000020.1"/>
</dbReference>
<feature type="transmembrane region" description="Helical" evidence="1">
    <location>
        <begin position="80"/>
        <end position="103"/>
    </location>
</feature>
<keyword evidence="3" id="KW-1185">Reference proteome</keyword>
<name>A0A941IIB6_9ACTN</name>
<keyword evidence="1" id="KW-1133">Transmembrane helix</keyword>